<evidence type="ECO:0000313" key="1">
    <source>
        <dbReference type="EMBL" id="VVV48014.1"/>
    </source>
</evidence>
<dbReference type="AlphaFoldDB" id="A0A5K0W4M0"/>
<reference evidence="1" key="1">
    <citation type="submission" date="2019-09" db="EMBL/GenBank/DDBJ databases">
        <authorList>
            <person name="Zhang L."/>
        </authorList>
    </citation>
    <scope>NUCLEOTIDE SEQUENCE</scope>
</reference>
<proteinExistence type="predicted"/>
<dbReference type="EMBL" id="LR721774">
    <property type="protein sequence ID" value="VVV48014.1"/>
    <property type="molecule type" value="Genomic_DNA"/>
</dbReference>
<organism evidence="1">
    <name type="scientific">Nymphaea colorata</name>
    <name type="common">pocket water lily</name>
    <dbReference type="NCBI Taxonomy" id="210225"/>
    <lineage>
        <taxon>Eukaryota</taxon>
        <taxon>Viridiplantae</taxon>
        <taxon>Streptophyta</taxon>
        <taxon>Embryophyta</taxon>
        <taxon>Tracheophyta</taxon>
        <taxon>Spermatophyta</taxon>
        <taxon>Magnoliopsida</taxon>
        <taxon>Nymphaeales</taxon>
        <taxon>Nymphaeaceae</taxon>
        <taxon>Nymphaea</taxon>
    </lineage>
</organism>
<sequence>MKGRSSTGSLLGMEPCEVP</sequence>
<gene>
    <name evidence="1" type="ORF">NYM_LOCUS218</name>
</gene>
<accession>A0A5K0W4M0</accession>
<name>A0A5K0W4M0_9MAGN</name>
<protein>
    <submittedName>
        <fullName evidence="1">Uncharacterized protein</fullName>
    </submittedName>
</protein>